<keyword evidence="2 3" id="KW-0371">Homeobox</keyword>
<sequence length="78" mass="9200">MMEKIKRKTQSQLEALESFYSEDRYPSRTAMECHAAAFRLTYKQVRGWFVEKRRREKRENKTTEELGGRNGSGLVLQG</sequence>
<evidence type="ECO:0000256" key="3">
    <source>
        <dbReference type="RuleBase" id="RU000682"/>
    </source>
</evidence>
<evidence type="ECO:0000259" key="5">
    <source>
        <dbReference type="PROSITE" id="PS50071"/>
    </source>
</evidence>
<evidence type="ECO:0000313" key="6">
    <source>
        <dbReference type="EMBL" id="PQP97827.1"/>
    </source>
</evidence>
<dbReference type="PANTHER" id="PTHR36968">
    <property type="entry name" value="HOMEOBOX-DDT DOMAIN PROTEIN RLT2"/>
    <property type="match status" value="1"/>
</dbReference>
<keyword evidence="2 3" id="KW-0539">Nucleus</keyword>
<feature type="DNA-binding region" description="Homeobox" evidence="2">
    <location>
        <begin position="11"/>
        <end position="60"/>
    </location>
</feature>
<dbReference type="InterPro" id="IPR009057">
    <property type="entry name" value="Homeodomain-like_sf"/>
</dbReference>
<dbReference type="Pfam" id="PF00046">
    <property type="entry name" value="Homeodomain"/>
    <property type="match status" value="1"/>
</dbReference>
<dbReference type="SMART" id="SM00389">
    <property type="entry name" value="HOX"/>
    <property type="match status" value="1"/>
</dbReference>
<comment type="caution">
    <text evidence="6">The sequence shown here is derived from an EMBL/GenBank/DDBJ whole genome shotgun (WGS) entry which is preliminary data.</text>
</comment>
<keyword evidence="7" id="KW-1185">Reference proteome</keyword>
<dbReference type="OrthoDB" id="6159439at2759"/>
<dbReference type="GO" id="GO:0003677">
    <property type="term" value="F:DNA binding"/>
    <property type="evidence" value="ECO:0007669"/>
    <property type="project" value="UniProtKB-UniRule"/>
</dbReference>
<dbReference type="EMBL" id="PJQY01001962">
    <property type="protein sequence ID" value="PQP97827.1"/>
    <property type="molecule type" value="Genomic_DNA"/>
</dbReference>
<dbReference type="GO" id="GO:0006357">
    <property type="term" value="P:regulation of transcription by RNA polymerase II"/>
    <property type="evidence" value="ECO:0007669"/>
    <property type="project" value="InterPro"/>
</dbReference>
<comment type="subcellular location">
    <subcellularLocation>
        <location evidence="1 2 3">Nucleus</location>
    </subcellularLocation>
</comment>
<protein>
    <recommendedName>
        <fullName evidence="5">Homeobox domain-containing protein</fullName>
    </recommendedName>
</protein>
<accession>A0A314Y1U4</accession>
<evidence type="ECO:0000256" key="4">
    <source>
        <dbReference type="SAM" id="MobiDB-lite"/>
    </source>
</evidence>
<feature type="region of interest" description="Disordered" evidence="4">
    <location>
        <begin position="56"/>
        <end position="78"/>
    </location>
</feature>
<evidence type="ECO:0000256" key="1">
    <source>
        <dbReference type="ARBA" id="ARBA00004123"/>
    </source>
</evidence>
<evidence type="ECO:0000313" key="7">
    <source>
        <dbReference type="Proteomes" id="UP000250321"/>
    </source>
</evidence>
<name>A0A314Y1U4_PRUYE</name>
<reference evidence="6 7" key="1">
    <citation type="submission" date="2018-02" db="EMBL/GenBank/DDBJ databases">
        <title>Draft genome of wild Prunus yedoensis var. nudiflora.</title>
        <authorList>
            <person name="Baek S."/>
            <person name="Kim J.-H."/>
            <person name="Choi K."/>
            <person name="Kim G.-B."/>
            <person name="Cho A."/>
            <person name="Jang H."/>
            <person name="Shin C.-H."/>
            <person name="Yu H.-J."/>
            <person name="Mun J.-H."/>
        </authorList>
    </citation>
    <scope>NUCLEOTIDE SEQUENCE [LARGE SCALE GENOMIC DNA]</scope>
    <source>
        <strain evidence="7">cv. Jeju island</strain>
        <tissue evidence="6">Leaf</tissue>
    </source>
</reference>
<dbReference type="PROSITE" id="PS50071">
    <property type="entry name" value="HOMEOBOX_2"/>
    <property type="match status" value="1"/>
</dbReference>
<proteinExistence type="predicted"/>
<dbReference type="SUPFAM" id="SSF46689">
    <property type="entry name" value="Homeodomain-like"/>
    <property type="match status" value="1"/>
</dbReference>
<feature type="compositionally biased region" description="Basic and acidic residues" evidence="4">
    <location>
        <begin position="56"/>
        <end position="67"/>
    </location>
</feature>
<gene>
    <name evidence="6" type="ORF">Pyn_00350</name>
</gene>
<evidence type="ECO:0000256" key="2">
    <source>
        <dbReference type="PROSITE-ProRule" id="PRU00108"/>
    </source>
</evidence>
<organism evidence="6 7">
    <name type="scientific">Prunus yedoensis var. nudiflora</name>
    <dbReference type="NCBI Taxonomy" id="2094558"/>
    <lineage>
        <taxon>Eukaryota</taxon>
        <taxon>Viridiplantae</taxon>
        <taxon>Streptophyta</taxon>
        <taxon>Embryophyta</taxon>
        <taxon>Tracheophyta</taxon>
        <taxon>Spermatophyta</taxon>
        <taxon>Magnoliopsida</taxon>
        <taxon>eudicotyledons</taxon>
        <taxon>Gunneridae</taxon>
        <taxon>Pentapetalae</taxon>
        <taxon>rosids</taxon>
        <taxon>fabids</taxon>
        <taxon>Rosales</taxon>
        <taxon>Rosaceae</taxon>
        <taxon>Amygdaloideae</taxon>
        <taxon>Amygdaleae</taxon>
        <taxon>Prunus</taxon>
    </lineage>
</organism>
<dbReference type="GO" id="GO:0005634">
    <property type="term" value="C:nucleus"/>
    <property type="evidence" value="ECO:0007669"/>
    <property type="project" value="UniProtKB-SubCell"/>
</dbReference>
<dbReference type="InterPro" id="IPR001356">
    <property type="entry name" value="HD"/>
</dbReference>
<dbReference type="Gene3D" id="1.10.10.60">
    <property type="entry name" value="Homeodomain-like"/>
    <property type="match status" value="1"/>
</dbReference>
<dbReference type="PANTHER" id="PTHR36968:SF8">
    <property type="entry name" value="HOMEOBOX-DDT DOMAIN PROTEIN RLT3 ISOFORM X1"/>
    <property type="match status" value="1"/>
</dbReference>
<dbReference type="Proteomes" id="UP000250321">
    <property type="component" value="Unassembled WGS sequence"/>
</dbReference>
<dbReference type="CDD" id="cd00086">
    <property type="entry name" value="homeodomain"/>
    <property type="match status" value="1"/>
</dbReference>
<keyword evidence="2 3" id="KW-0238">DNA-binding</keyword>
<dbReference type="InterPro" id="IPR044977">
    <property type="entry name" value="RLT1-3"/>
</dbReference>
<dbReference type="AlphaFoldDB" id="A0A314Y1U4"/>
<feature type="domain" description="Homeobox" evidence="5">
    <location>
        <begin position="9"/>
        <end position="59"/>
    </location>
</feature>